<dbReference type="PANTHER" id="PTHR12271:SF40">
    <property type="entry name" value="POLY(A) RNA POLYMERASE GLD2"/>
    <property type="match status" value="1"/>
</dbReference>
<organism evidence="2">
    <name type="scientific">Noctiluca scintillans</name>
    <name type="common">Sea sparkle</name>
    <name type="synonym">Red tide dinoflagellate</name>
    <dbReference type="NCBI Taxonomy" id="2966"/>
    <lineage>
        <taxon>Eukaryota</taxon>
        <taxon>Sar</taxon>
        <taxon>Alveolata</taxon>
        <taxon>Dinophyceae</taxon>
        <taxon>Noctilucales</taxon>
        <taxon>Noctilucaceae</taxon>
        <taxon>Noctiluca</taxon>
    </lineage>
</organism>
<reference evidence="2" key="1">
    <citation type="submission" date="2021-01" db="EMBL/GenBank/DDBJ databases">
        <authorList>
            <person name="Corre E."/>
            <person name="Pelletier E."/>
            <person name="Niang G."/>
            <person name="Scheremetjew M."/>
            <person name="Finn R."/>
            <person name="Kale V."/>
            <person name="Holt S."/>
            <person name="Cochrane G."/>
            <person name="Meng A."/>
            <person name="Brown T."/>
            <person name="Cohen L."/>
        </authorList>
    </citation>
    <scope>NUCLEOTIDE SEQUENCE</scope>
</reference>
<dbReference type="EMBL" id="HBFQ01017415">
    <property type="protein sequence ID" value="CAD8837764.1"/>
    <property type="molecule type" value="Transcribed_RNA"/>
</dbReference>
<name>A0A7S1F1Y0_NOCSC</name>
<feature type="transmembrane region" description="Helical" evidence="1">
    <location>
        <begin position="33"/>
        <end position="64"/>
    </location>
</feature>
<dbReference type="Gene3D" id="1.10.1410.10">
    <property type="match status" value="1"/>
</dbReference>
<keyword evidence="1" id="KW-1133">Transmembrane helix</keyword>
<dbReference type="GO" id="GO:0031123">
    <property type="term" value="P:RNA 3'-end processing"/>
    <property type="evidence" value="ECO:0007669"/>
    <property type="project" value="TreeGrafter"/>
</dbReference>
<keyword evidence="1" id="KW-0812">Transmembrane</keyword>
<dbReference type="SUPFAM" id="SSF81631">
    <property type="entry name" value="PAP/OAS1 substrate-binding domain"/>
    <property type="match status" value="1"/>
</dbReference>
<dbReference type="AlphaFoldDB" id="A0A7S1F1Y0"/>
<dbReference type="PANTHER" id="PTHR12271">
    <property type="entry name" value="POLY A POLYMERASE CID PAP -RELATED"/>
    <property type="match status" value="1"/>
</dbReference>
<sequence length="451" mass="48689">MPSSGICAPCTGTHFVAPSARKVLTRSSGGTGVIIALSAIVVMLPLSILELVMLVIGAGACVVVQRGGKKRVSKQCGRKVTAPCVDGASPQHATVQEWTASDMPVALRSFNNDDWEVQIAELLQRITPSPQSNHVVKALTESAQRVVRTISPTARVLGFACSDVARRGAFSVAVPEVELVVQVSSQQLVLERSTSSNPDMFKLQKTLLRVCTDKVCADAGFRFRRTALTSQEPKVTLLAPLHVTKTEEAVPLNLSINANIPLRNAQLLDIVGKVRPCGRDLILLVRRWAKDRAVCFAPKGHLSLYAWGILATSFLQGHSTTLPPLDQLEHQATCDLPESRQHSATNQPGELLGALFKGFFVAFHDFAWATEVVCVRSGKKGVRTQSALGGSDPAKAYIVDPFESSENLGSCLTEASFMRLQEELSRGYRLCSSGSALSELFEPFTIVESGR</sequence>
<dbReference type="GO" id="GO:0016779">
    <property type="term" value="F:nucleotidyltransferase activity"/>
    <property type="evidence" value="ECO:0007669"/>
    <property type="project" value="TreeGrafter"/>
</dbReference>
<evidence type="ECO:0008006" key="3">
    <source>
        <dbReference type="Google" id="ProtNLM"/>
    </source>
</evidence>
<gene>
    <name evidence="2" type="ORF">NSCI0253_LOCUS12112</name>
</gene>
<protein>
    <recommendedName>
        <fullName evidence="3">PAP-associated domain-containing protein</fullName>
    </recommendedName>
</protein>
<proteinExistence type="predicted"/>
<evidence type="ECO:0000313" key="2">
    <source>
        <dbReference type="EMBL" id="CAD8837764.1"/>
    </source>
</evidence>
<accession>A0A7S1F1Y0</accession>
<evidence type="ECO:0000256" key="1">
    <source>
        <dbReference type="SAM" id="Phobius"/>
    </source>
</evidence>
<keyword evidence="1" id="KW-0472">Membrane</keyword>